<gene>
    <name evidence="2" type="ORF">IM811_017326</name>
</gene>
<dbReference type="Proteomes" id="UP000616885">
    <property type="component" value="Unassembled WGS sequence"/>
</dbReference>
<dbReference type="EMBL" id="JADCTT010000009">
    <property type="protein sequence ID" value="KAF9747821.1"/>
    <property type="molecule type" value="Genomic_DNA"/>
</dbReference>
<accession>A0A8H7KCB2</accession>
<reference evidence="2" key="1">
    <citation type="submission" date="2020-10" db="EMBL/GenBank/DDBJ databases">
        <title>High-Quality Genome Resource of Clonostachys rosea strain S41 by Oxford Nanopore Long-Read Sequencing.</title>
        <authorList>
            <person name="Wang H."/>
        </authorList>
    </citation>
    <scope>NUCLEOTIDE SEQUENCE</scope>
    <source>
        <strain evidence="2">S41</strain>
    </source>
</reference>
<name>A0A8H7KCB2_BIOOC</name>
<protein>
    <submittedName>
        <fullName evidence="2">Uncharacterized protein</fullName>
    </submittedName>
</protein>
<comment type="caution">
    <text evidence="2">The sequence shown here is derived from an EMBL/GenBank/DDBJ whole genome shotgun (WGS) entry which is preliminary data.</text>
</comment>
<evidence type="ECO:0000256" key="1">
    <source>
        <dbReference type="SAM" id="MobiDB-lite"/>
    </source>
</evidence>
<sequence length="99" mass="10941">MIVRARVLGEQIRQERGVDLAIQSIYRDMEYAKSLVRRKAGRNQTGTDEASGGNELDEDEESWTFINGDEPDPDFVTKKLSEGFAGLAGFGNGSLRDTS</sequence>
<evidence type="ECO:0000313" key="2">
    <source>
        <dbReference type="EMBL" id="KAF9747821.1"/>
    </source>
</evidence>
<organism evidence="2 3">
    <name type="scientific">Bionectria ochroleuca</name>
    <name type="common">Gliocladium roseum</name>
    <dbReference type="NCBI Taxonomy" id="29856"/>
    <lineage>
        <taxon>Eukaryota</taxon>
        <taxon>Fungi</taxon>
        <taxon>Dikarya</taxon>
        <taxon>Ascomycota</taxon>
        <taxon>Pezizomycotina</taxon>
        <taxon>Sordariomycetes</taxon>
        <taxon>Hypocreomycetidae</taxon>
        <taxon>Hypocreales</taxon>
        <taxon>Bionectriaceae</taxon>
        <taxon>Clonostachys</taxon>
    </lineage>
</organism>
<dbReference type="AlphaFoldDB" id="A0A8H7KCB2"/>
<feature type="region of interest" description="Disordered" evidence="1">
    <location>
        <begin position="37"/>
        <end position="71"/>
    </location>
</feature>
<evidence type="ECO:0000313" key="3">
    <source>
        <dbReference type="Proteomes" id="UP000616885"/>
    </source>
</evidence>
<proteinExistence type="predicted"/>